<reference evidence="6 8" key="2">
    <citation type="submission" date="2016-10" db="EMBL/GenBank/DDBJ databases">
        <authorList>
            <person name="de Groot N.N."/>
        </authorList>
    </citation>
    <scope>NUCLEOTIDE SEQUENCE [LARGE SCALE GENOMIC DNA]</scope>
    <source>
        <strain evidence="6 8">DSM 2895</strain>
    </source>
</reference>
<reference evidence="5 7" key="1">
    <citation type="submission" date="2015-07" db="EMBL/GenBank/DDBJ databases">
        <title>Fjat-14205 dsm 2895.</title>
        <authorList>
            <person name="Liu B."/>
            <person name="Wang J."/>
            <person name="Zhu Y."/>
            <person name="Liu G."/>
            <person name="Chen Q."/>
            <person name="Chen Z."/>
            <person name="Lan J."/>
            <person name="Che J."/>
            <person name="Ge C."/>
            <person name="Shi H."/>
            <person name="Pan Z."/>
            <person name="Liu X."/>
        </authorList>
    </citation>
    <scope>NUCLEOTIDE SEQUENCE [LARGE SCALE GENOMIC DNA]</scope>
    <source>
        <strain evidence="5 7">DSM 2895</strain>
    </source>
</reference>
<dbReference type="EMBL" id="LGUG01000002">
    <property type="protein sequence ID" value="KON99291.1"/>
    <property type="molecule type" value="Genomic_DNA"/>
</dbReference>
<dbReference type="RefSeq" id="WP_043063827.1">
    <property type="nucleotide sequence ID" value="NZ_BJOA01000082.1"/>
</dbReference>
<dbReference type="InterPro" id="IPR001279">
    <property type="entry name" value="Metallo-B-lactamas"/>
</dbReference>
<proteinExistence type="predicted"/>
<feature type="domain" description="Metallo-beta-lactamase" evidence="4">
    <location>
        <begin position="23"/>
        <end position="192"/>
    </location>
</feature>
<gene>
    <name evidence="5" type="ORF">AF333_00715</name>
    <name evidence="6" type="ORF">SAMN04487909_105141</name>
</gene>
<comment type="function">
    <text evidence="2">Counteracts the endogenous Pycsar antiviral defense system. Phosphodiesterase that enables metal-dependent hydrolysis of host cyclic nucleotide Pycsar defense signals such as cCMP and cUMP.</text>
</comment>
<dbReference type="AlphaFoldDB" id="A0A0M0HC33"/>
<dbReference type="PANTHER" id="PTHR23131">
    <property type="entry name" value="ENDORIBONUCLEASE LACTB2"/>
    <property type="match status" value="1"/>
</dbReference>
<comment type="catalytic activity">
    <reaction evidence="3">
        <text>3',5'-cyclic UMP + H2O = UMP + H(+)</text>
        <dbReference type="Rhea" id="RHEA:70575"/>
        <dbReference type="ChEBI" id="CHEBI:15377"/>
        <dbReference type="ChEBI" id="CHEBI:15378"/>
        <dbReference type="ChEBI" id="CHEBI:57865"/>
        <dbReference type="ChEBI" id="CHEBI:184387"/>
    </reaction>
    <physiologicalReaction direction="left-to-right" evidence="3">
        <dbReference type="Rhea" id="RHEA:70576"/>
    </physiologicalReaction>
</comment>
<dbReference type="SUPFAM" id="SSF56281">
    <property type="entry name" value="Metallo-hydrolase/oxidoreductase"/>
    <property type="match status" value="1"/>
</dbReference>
<keyword evidence="7" id="KW-1185">Reference proteome</keyword>
<dbReference type="EMBL" id="FNED01000005">
    <property type="protein sequence ID" value="SDI57021.1"/>
    <property type="molecule type" value="Genomic_DNA"/>
</dbReference>
<dbReference type="STRING" id="47500.AF333_00715"/>
<dbReference type="InterPro" id="IPR036866">
    <property type="entry name" value="RibonucZ/Hydroxyglut_hydro"/>
</dbReference>
<protein>
    <submittedName>
        <fullName evidence="6">Glyoxylase, beta-lactamase superfamily II</fullName>
    </submittedName>
</protein>
<evidence type="ECO:0000259" key="4">
    <source>
        <dbReference type="SMART" id="SM00849"/>
    </source>
</evidence>
<evidence type="ECO:0000313" key="8">
    <source>
        <dbReference type="Proteomes" id="UP000182836"/>
    </source>
</evidence>
<dbReference type="Pfam" id="PF00753">
    <property type="entry name" value="Lactamase_B"/>
    <property type="match status" value="1"/>
</dbReference>
<evidence type="ECO:0000313" key="6">
    <source>
        <dbReference type="EMBL" id="SDI57021.1"/>
    </source>
</evidence>
<dbReference type="PATRIC" id="fig|47500.9.peg.847"/>
<evidence type="ECO:0000256" key="2">
    <source>
        <dbReference type="ARBA" id="ARBA00034301"/>
    </source>
</evidence>
<dbReference type="PANTHER" id="PTHR23131:SF4">
    <property type="entry name" value="METALLO-BETA-LACTAMASE SUPERFAMILY POTEIN"/>
    <property type="match status" value="1"/>
</dbReference>
<dbReference type="SMART" id="SM00849">
    <property type="entry name" value="Lactamase_B"/>
    <property type="match status" value="1"/>
</dbReference>
<accession>A0A0M0HC33</accession>
<dbReference type="Gene3D" id="3.60.15.10">
    <property type="entry name" value="Ribonuclease Z/Hydroxyacylglutathione hydrolase-like"/>
    <property type="match status" value="1"/>
</dbReference>
<dbReference type="OrthoDB" id="235784at2"/>
<name>A0A0M0HC33_ANEMI</name>
<sequence>MEDTYQDISMLREYVTLQGITLSVWVYYIDGMLVDTGSKTISAQVQAFTEKYRPEQVLITHLHEDHYGMAGWMQQEKGLPVYIHPMSVQSAVHPPVLPRYRELFWGNPASFYPQPLGAEHETNRYRFHVIETPGHASDHVALFDAENGRLFSGDLFLGSKVKICMRGESMPALMDSVRRVLELDFDTLFCAHAGIIPNGKQRLREKLSHLEEIEHTIKEKHRQGWNLREITRFLYPRRPPIYHLSYGEWSPIHIVHSFFQSISQQNYNAYPK</sequence>
<evidence type="ECO:0000313" key="7">
    <source>
        <dbReference type="Proteomes" id="UP000037269"/>
    </source>
</evidence>
<dbReference type="Proteomes" id="UP000182836">
    <property type="component" value="Unassembled WGS sequence"/>
</dbReference>
<evidence type="ECO:0000256" key="3">
    <source>
        <dbReference type="ARBA" id="ARBA00048505"/>
    </source>
</evidence>
<evidence type="ECO:0000313" key="5">
    <source>
        <dbReference type="EMBL" id="KON99291.1"/>
    </source>
</evidence>
<dbReference type="GeneID" id="42303738"/>
<dbReference type="InterPro" id="IPR050662">
    <property type="entry name" value="Sec-metab_biosynth-thioest"/>
</dbReference>
<organism evidence="5 7">
    <name type="scientific">Aneurinibacillus migulanus</name>
    <name type="common">Bacillus migulanus</name>
    <dbReference type="NCBI Taxonomy" id="47500"/>
    <lineage>
        <taxon>Bacteria</taxon>
        <taxon>Bacillati</taxon>
        <taxon>Bacillota</taxon>
        <taxon>Bacilli</taxon>
        <taxon>Bacillales</taxon>
        <taxon>Paenibacillaceae</taxon>
        <taxon>Aneurinibacillus group</taxon>
        <taxon>Aneurinibacillus</taxon>
    </lineage>
</organism>
<evidence type="ECO:0000256" key="1">
    <source>
        <dbReference type="ARBA" id="ARBA00034221"/>
    </source>
</evidence>
<dbReference type="Proteomes" id="UP000037269">
    <property type="component" value="Unassembled WGS sequence"/>
</dbReference>
<comment type="catalytic activity">
    <reaction evidence="1">
        <text>3',5'-cyclic CMP + H2O = CMP + H(+)</text>
        <dbReference type="Rhea" id="RHEA:72675"/>
        <dbReference type="ChEBI" id="CHEBI:15377"/>
        <dbReference type="ChEBI" id="CHEBI:15378"/>
        <dbReference type="ChEBI" id="CHEBI:58003"/>
        <dbReference type="ChEBI" id="CHEBI:60377"/>
    </reaction>
    <physiologicalReaction direction="left-to-right" evidence="1">
        <dbReference type="Rhea" id="RHEA:72676"/>
    </physiologicalReaction>
</comment>